<proteinExistence type="predicted"/>
<evidence type="ECO:0000313" key="2">
    <source>
        <dbReference type="EMBL" id="CAA9416506.1"/>
    </source>
</evidence>
<name>A0A6J4PM07_9BURK</name>
<feature type="transmembrane region" description="Helical" evidence="1">
    <location>
        <begin position="38"/>
        <end position="55"/>
    </location>
</feature>
<evidence type="ECO:0000256" key="1">
    <source>
        <dbReference type="SAM" id="Phobius"/>
    </source>
</evidence>
<keyword evidence="1" id="KW-0812">Transmembrane</keyword>
<reference evidence="2" key="1">
    <citation type="submission" date="2020-02" db="EMBL/GenBank/DDBJ databases">
        <authorList>
            <person name="Meier V. D."/>
        </authorList>
    </citation>
    <scope>NUCLEOTIDE SEQUENCE</scope>
    <source>
        <strain evidence="2">AVDCRST_MAG51</strain>
    </source>
</reference>
<organism evidence="2">
    <name type="scientific">uncultured Ramlibacter sp</name>
    <dbReference type="NCBI Taxonomy" id="260755"/>
    <lineage>
        <taxon>Bacteria</taxon>
        <taxon>Pseudomonadati</taxon>
        <taxon>Pseudomonadota</taxon>
        <taxon>Betaproteobacteria</taxon>
        <taxon>Burkholderiales</taxon>
        <taxon>Comamonadaceae</taxon>
        <taxon>Ramlibacter</taxon>
        <taxon>environmental samples</taxon>
    </lineage>
</organism>
<dbReference type="AlphaFoldDB" id="A0A6J4PM07"/>
<gene>
    <name evidence="2" type="ORF">AVDCRST_MAG51-1751</name>
</gene>
<accession>A0A6J4PM07</accession>
<keyword evidence="1" id="KW-0472">Membrane</keyword>
<sequence length="59" mass="6279">MTHPIPKRLAAVLLWPAQAAWAHEGHGLAGSHWHASDTFGLLLVGGLAALVFWLSRGGK</sequence>
<dbReference type="EMBL" id="CADCUX010000368">
    <property type="protein sequence ID" value="CAA9416506.1"/>
    <property type="molecule type" value="Genomic_DNA"/>
</dbReference>
<protein>
    <submittedName>
        <fullName evidence="2">Uncharacterized protein</fullName>
    </submittedName>
</protein>
<keyword evidence="1" id="KW-1133">Transmembrane helix</keyword>